<name>A0ABR2CSN0_9ROSI</name>
<evidence type="ECO:0000313" key="2">
    <source>
        <dbReference type="Proteomes" id="UP001472677"/>
    </source>
</evidence>
<gene>
    <name evidence="1" type="ORF">V6N12_056485</name>
</gene>
<proteinExistence type="predicted"/>
<comment type="caution">
    <text evidence="1">The sequence shown here is derived from an EMBL/GenBank/DDBJ whole genome shotgun (WGS) entry which is preliminary data.</text>
</comment>
<organism evidence="1 2">
    <name type="scientific">Hibiscus sabdariffa</name>
    <name type="common">roselle</name>
    <dbReference type="NCBI Taxonomy" id="183260"/>
    <lineage>
        <taxon>Eukaryota</taxon>
        <taxon>Viridiplantae</taxon>
        <taxon>Streptophyta</taxon>
        <taxon>Embryophyta</taxon>
        <taxon>Tracheophyta</taxon>
        <taxon>Spermatophyta</taxon>
        <taxon>Magnoliopsida</taxon>
        <taxon>eudicotyledons</taxon>
        <taxon>Gunneridae</taxon>
        <taxon>Pentapetalae</taxon>
        <taxon>rosids</taxon>
        <taxon>malvids</taxon>
        <taxon>Malvales</taxon>
        <taxon>Malvaceae</taxon>
        <taxon>Malvoideae</taxon>
        <taxon>Hibiscus</taxon>
    </lineage>
</organism>
<sequence length="81" mass="9584">MRCLPRVINPRQLGSSLLPGLLEMRQRSWDIQFHFIRREGNQAADLMARLAWRGTPEYRRYMDPPLDIHDILISDRADLHS</sequence>
<evidence type="ECO:0008006" key="3">
    <source>
        <dbReference type="Google" id="ProtNLM"/>
    </source>
</evidence>
<dbReference type="Proteomes" id="UP001472677">
    <property type="component" value="Unassembled WGS sequence"/>
</dbReference>
<evidence type="ECO:0000313" key="1">
    <source>
        <dbReference type="EMBL" id="KAK8522790.1"/>
    </source>
</evidence>
<dbReference type="EMBL" id="JBBPBM010000045">
    <property type="protein sequence ID" value="KAK8522790.1"/>
    <property type="molecule type" value="Genomic_DNA"/>
</dbReference>
<accession>A0ABR2CSN0</accession>
<protein>
    <recommendedName>
        <fullName evidence="3">RNase H type-1 domain-containing protein</fullName>
    </recommendedName>
</protein>
<reference evidence="1 2" key="1">
    <citation type="journal article" date="2024" name="G3 (Bethesda)">
        <title>Genome assembly of Hibiscus sabdariffa L. provides insights into metabolisms of medicinal natural products.</title>
        <authorList>
            <person name="Kim T."/>
        </authorList>
    </citation>
    <scope>NUCLEOTIDE SEQUENCE [LARGE SCALE GENOMIC DNA]</scope>
    <source>
        <strain evidence="1">TK-2024</strain>
        <tissue evidence="1">Old leaves</tissue>
    </source>
</reference>
<keyword evidence="2" id="KW-1185">Reference proteome</keyword>